<dbReference type="InterPro" id="IPR022321">
    <property type="entry name" value="IGFBP_1-6_chordata"/>
</dbReference>
<dbReference type="SUPFAM" id="SSF57184">
    <property type="entry name" value="Growth factor receptor domain"/>
    <property type="match status" value="1"/>
</dbReference>
<keyword evidence="3" id="KW-0964">Secreted</keyword>
<evidence type="ECO:0000256" key="1">
    <source>
        <dbReference type="ARBA" id="ARBA00004613"/>
    </source>
</evidence>
<feature type="signal peptide" evidence="9">
    <location>
        <begin position="1"/>
        <end position="19"/>
    </location>
</feature>
<evidence type="ECO:0000256" key="8">
    <source>
        <dbReference type="PROSITE-ProRule" id="PRU00500"/>
    </source>
</evidence>
<gene>
    <name evidence="13" type="primary">IGFBP2</name>
</gene>
<proteinExistence type="predicted"/>
<feature type="chain" id="PRO_5028191541" description="Insulin-like growth factor-binding protein 2" evidence="9">
    <location>
        <begin position="20"/>
        <end position="292"/>
    </location>
</feature>
<dbReference type="Proteomes" id="UP000515156">
    <property type="component" value="Chromosome 7"/>
</dbReference>
<comment type="subcellular location">
    <subcellularLocation>
        <location evidence="1">Secreted</location>
    </subcellularLocation>
</comment>
<dbReference type="GO" id="GO:0005615">
    <property type="term" value="C:extracellular space"/>
    <property type="evidence" value="ECO:0007669"/>
    <property type="project" value="TreeGrafter"/>
</dbReference>
<dbReference type="InParanoid" id="A0A6P7YTD1"/>
<comment type="caution">
    <text evidence="8">Lacks conserved residue(s) required for the propagation of feature annotation.</text>
</comment>
<dbReference type="Gene3D" id="4.10.40.20">
    <property type="match status" value="1"/>
</dbReference>
<dbReference type="FunFam" id="4.10.40.20:FF:000007">
    <property type="entry name" value="Insulin-like growth factor-binding protein 2"/>
    <property type="match status" value="1"/>
</dbReference>
<dbReference type="FunCoup" id="A0A6P7YTD1">
    <property type="interactions" value="264"/>
</dbReference>
<dbReference type="Pfam" id="PF00219">
    <property type="entry name" value="IGFBP"/>
    <property type="match status" value="1"/>
</dbReference>
<dbReference type="OrthoDB" id="9984807at2759"/>
<feature type="domain" description="IGFBP N-terminal" evidence="11">
    <location>
        <begin position="21"/>
        <end position="104"/>
    </location>
</feature>
<evidence type="ECO:0000256" key="4">
    <source>
        <dbReference type="ARBA" id="ARBA00022604"/>
    </source>
</evidence>
<dbReference type="Gene3D" id="4.10.800.10">
    <property type="entry name" value="Thyroglobulin type-1"/>
    <property type="match status" value="1"/>
</dbReference>
<evidence type="ECO:0000259" key="10">
    <source>
        <dbReference type="PROSITE" id="PS51162"/>
    </source>
</evidence>
<organism evidence="12 13">
    <name type="scientific">Microcaecilia unicolor</name>
    <dbReference type="NCBI Taxonomy" id="1415580"/>
    <lineage>
        <taxon>Eukaryota</taxon>
        <taxon>Metazoa</taxon>
        <taxon>Chordata</taxon>
        <taxon>Craniata</taxon>
        <taxon>Vertebrata</taxon>
        <taxon>Euteleostomi</taxon>
        <taxon>Amphibia</taxon>
        <taxon>Gymnophiona</taxon>
        <taxon>Siphonopidae</taxon>
        <taxon>Microcaecilia</taxon>
    </lineage>
</organism>
<dbReference type="PRINTS" id="PR01978">
    <property type="entry name" value="IGFBPFAMILY2"/>
</dbReference>
<dbReference type="CTD" id="3485"/>
<protein>
    <recommendedName>
        <fullName evidence="2">Insulin-like growth factor-binding protein 2</fullName>
    </recommendedName>
</protein>
<keyword evidence="7" id="KW-0340">Growth factor binding</keyword>
<keyword evidence="6" id="KW-1015">Disulfide bond</keyword>
<dbReference type="InterPro" id="IPR036857">
    <property type="entry name" value="Thyroglobulin_1_sf"/>
</dbReference>
<dbReference type="InterPro" id="IPR009030">
    <property type="entry name" value="Growth_fac_rcpt_cys_sf"/>
</dbReference>
<accession>A0A6P7YTD1</accession>
<dbReference type="FunFam" id="4.10.800.10:FF:000002">
    <property type="entry name" value="Insulin-like growth factor-binding protein 2"/>
    <property type="match status" value="1"/>
</dbReference>
<dbReference type="PROSITE" id="PS51323">
    <property type="entry name" value="IGFBP_N_2"/>
    <property type="match status" value="1"/>
</dbReference>
<keyword evidence="12" id="KW-1185">Reference proteome</keyword>
<keyword evidence="5 9" id="KW-0732">Signal</keyword>
<dbReference type="GO" id="GO:0043567">
    <property type="term" value="P:regulation of insulin-like growth factor receptor signaling pathway"/>
    <property type="evidence" value="ECO:0007669"/>
    <property type="project" value="TreeGrafter"/>
</dbReference>
<dbReference type="RefSeq" id="XP_030066499.1">
    <property type="nucleotide sequence ID" value="XM_030210639.1"/>
</dbReference>
<dbReference type="PROSITE" id="PS00484">
    <property type="entry name" value="THYROGLOBULIN_1_1"/>
    <property type="match status" value="1"/>
</dbReference>
<evidence type="ECO:0000259" key="11">
    <source>
        <dbReference type="PROSITE" id="PS51323"/>
    </source>
</evidence>
<evidence type="ECO:0000256" key="9">
    <source>
        <dbReference type="SAM" id="SignalP"/>
    </source>
</evidence>
<dbReference type="InterPro" id="IPR000716">
    <property type="entry name" value="Thyroglobulin_1"/>
</dbReference>
<dbReference type="GO" id="GO:0031995">
    <property type="term" value="F:insulin-like growth factor II binding"/>
    <property type="evidence" value="ECO:0007669"/>
    <property type="project" value="TreeGrafter"/>
</dbReference>
<name>A0A6P7YTD1_9AMPH</name>
<dbReference type="PANTHER" id="PTHR11551">
    <property type="entry name" value="INSULIN-LIKE GROWTH FACTOR BINDING PROTEIN"/>
    <property type="match status" value="1"/>
</dbReference>
<evidence type="ECO:0000313" key="12">
    <source>
        <dbReference type="Proteomes" id="UP000515156"/>
    </source>
</evidence>
<evidence type="ECO:0000256" key="6">
    <source>
        <dbReference type="ARBA" id="ARBA00023157"/>
    </source>
</evidence>
<dbReference type="GO" id="GO:0031994">
    <property type="term" value="F:insulin-like growth factor I binding"/>
    <property type="evidence" value="ECO:0007669"/>
    <property type="project" value="TreeGrafter"/>
</dbReference>
<dbReference type="PANTHER" id="PTHR11551:SF5">
    <property type="entry name" value="INSULIN-LIKE GROWTH FACTOR-BINDING PROTEIN 2"/>
    <property type="match status" value="1"/>
</dbReference>
<reference evidence="13" key="1">
    <citation type="submission" date="2025-08" db="UniProtKB">
        <authorList>
            <consortium name="RefSeq"/>
        </authorList>
    </citation>
    <scope>IDENTIFICATION</scope>
</reference>
<dbReference type="SUPFAM" id="SSF57610">
    <property type="entry name" value="Thyroglobulin type-1 domain"/>
    <property type="match status" value="1"/>
</dbReference>
<evidence type="ECO:0000313" key="13">
    <source>
        <dbReference type="RefSeq" id="XP_030066499.1"/>
    </source>
</evidence>
<dbReference type="KEGG" id="muo:115474930"/>
<evidence type="ECO:0000256" key="5">
    <source>
        <dbReference type="ARBA" id="ARBA00022729"/>
    </source>
</evidence>
<dbReference type="Pfam" id="PF00086">
    <property type="entry name" value="Thyroglobulin_1"/>
    <property type="match status" value="1"/>
</dbReference>
<evidence type="ECO:0000256" key="2">
    <source>
        <dbReference type="ARBA" id="ARBA00013676"/>
    </source>
</evidence>
<keyword evidence="4" id="KW-0341">Growth regulation</keyword>
<dbReference type="PRINTS" id="PR01976">
    <property type="entry name" value="IGFBPFAMILY"/>
</dbReference>
<dbReference type="SMART" id="SM00211">
    <property type="entry name" value="TY"/>
    <property type="match status" value="1"/>
</dbReference>
<evidence type="ECO:0000256" key="3">
    <source>
        <dbReference type="ARBA" id="ARBA00022525"/>
    </source>
</evidence>
<dbReference type="GeneID" id="115474930"/>
<dbReference type="InterPro" id="IPR017891">
    <property type="entry name" value="Insulin_GF-bd_Cys-rich_CS"/>
</dbReference>
<dbReference type="InterPro" id="IPR012210">
    <property type="entry name" value="IGFBP-2"/>
</dbReference>
<dbReference type="AlphaFoldDB" id="A0A6P7YTD1"/>
<dbReference type="InterPro" id="IPR000867">
    <property type="entry name" value="IGFBP-like"/>
</dbReference>
<dbReference type="SMART" id="SM00121">
    <property type="entry name" value="IB"/>
    <property type="match status" value="1"/>
</dbReference>
<dbReference type="PROSITE" id="PS51162">
    <property type="entry name" value="THYROGLOBULIN_1_2"/>
    <property type="match status" value="1"/>
</dbReference>
<dbReference type="CDD" id="cd00191">
    <property type="entry name" value="TY"/>
    <property type="match status" value="1"/>
</dbReference>
<feature type="domain" description="Thyroglobulin type-1" evidence="10">
    <location>
        <begin position="193"/>
        <end position="274"/>
    </location>
</feature>
<evidence type="ECO:0000256" key="7">
    <source>
        <dbReference type="ARBA" id="ARBA00023183"/>
    </source>
</evidence>
<dbReference type="PROSITE" id="PS00222">
    <property type="entry name" value="IGFBP_N_1"/>
    <property type="match status" value="1"/>
</dbReference>
<sequence length="292" mass="31949">MLLPLLLVLSLALWRPAPADMLFRCPPCSRERLDACPTASVRGPCAELVQEPGCGCCRVCARLEGEACGVYTARCATGLRCYPSPDSELPLQALVQGQGACGQRRDGDYGTSQEPAAEKLEDHSDGVLVENQVDGETGTAVGVALGRELPTRGSGKVAAINRERANEQHRQMIKIDKRPHNPDDPKKIRPSARTLCQKNLDQVLERISNMHHPGEDILEHLYSLHIPNCDKNGLFNLKQCKMSLNGQRGECWCVNPNTGKTILGAPTIRGDPECHLYYNEQEERGAPTAHAP</sequence>